<keyword evidence="6 11" id="KW-0808">Transferase</keyword>
<keyword evidence="8 11" id="KW-0443">Lipid metabolism</keyword>
<evidence type="ECO:0000256" key="5">
    <source>
        <dbReference type="ARBA" id="ARBA00022516"/>
    </source>
</evidence>
<comment type="similarity">
    <text evidence="3 11">Belongs to the long-chain O-acyltransferase family.</text>
</comment>
<gene>
    <name evidence="14" type="ORF">GCM10022235_26030</name>
</gene>
<dbReference type="InterPro" id="IPR004255">
    <property type="entry name" value="O-acyltransferase_WSD1_N"/>
</dbReference>
<comment type="pathway">
    <text evidence="1 11">Glycerolipid metabolism; triacylglycerol biosynthesis.</text>
</comment>
<evidence type="ECO:0000313" key="15">
    <source>
        <dbReference type="Proteomes" id="UP001501222"/>
    </source>
</evidence>
<evidence type="ECO:0000256" key="8">
    <source>
        <dbReference type="ARBA" id="ARBA00023098"/>
    </source>
</evidence>
<comment type="catalytic activity">
    <reaction evidence="10 11">
        <text>an acyl-CoA + a 1,2-diacyl-sn-glycerol = a triacyl-sn-glycerol + CoA</text>
        <dbReference type="Rhea" id="RHEA:10868"/>
        <dbReference type="ChEBI" id="CHEBI:17815"/>
        <dbReference type="ChEBI" id="CHEBI:57287"/>
        <dbReference type="ChEBI" id="CHEBI:58342"/>
        <dbReference type="ChEBI" id="CHEBI:64615"/>
        <dbReference type="EC" id="2.3.1.20"/>
    </reaction>
</comment>
<proteinExistence type="inferred from homology"/>
<evidence type="ECO:0000259" key="12">
    <source>
        <dbReference type="Pfam" id="PF03007"/>
    </source>
</evidence>
<keyword evidence="9 11" id="KW-0012">Acyltransferase</keyword>
<dbReference type="EC" id="2.3.1.20" evidence="4 11"/>
<evidence type="ECO:0000259" key="13">
    <source>
        <dbReference type="Pfam" id="PF06974"/>
    </source>
</evidence>
<name>A0ABP6WX69_9ACTN</name>
<dbReference type="InterPro" id="IPR009721">
    <property type="entry name" value="O-acyltransferase_WSD1_C"/>
</dbReference>
<dbReference type="PANTHER" id="PTHR31650">
    <property type="entry name" value="O-ACYLTRANSFERASE (WSD1-LIKE) FAMILY PROTEIN"/>
    <property type="match status" value="1"/>
</dbReference>
<dbReference type="RefSeq" id="WP_344840534.1">
    <property type="nucleotide sequence ID" value="NZ_BAABAA010000002.1"/>
</dbReference>
<dbReference type="Proteomes" id="UP001501222">
    <property type="component" value="Unassembled WGS sequence"/>
</dbReference>
<sequence length="509" mass="54619">MTAVGPLDAMFLLGETREQAMHVGGLMLFELPEGARDQVFPDGTRDYVSRLYEDITQDQTVNPLFTRRVRHRALDLGYWSWDQDRDIDLEYHVRLSGLARPGRYRELFELTSRLHGTLLDRHRPLWEIHLIEGVQGRRFAVYSKIHHSLIDGVTALKWMQNTLTPDPTRTGMPATYALRAAPGADSGGADFGDPGGADFGDPPRRGGSGVAAGAGLAGGLPTAAELFAAVGRLPGEAVGAVGGVGRLLADVAGLSPVGLRSALRALQHEHSSVAFKAPQTVFNQPISAARRFAAQSWPMERLEKVRAMTGATLNDVMLAMCSGALRNYLLDLKALPDKGLTAMVPVSLRSADGSGTGGGNSLATLIADLATDEIDPEARIRRIMDSTTYGKSVLSQLSPTQNLMLGALGLGSAGPAAVIPGLAGRTPPPYNLVISNIPGPSESPLYWNRSRLLGTYPASIVLNGQALNISVTSYDHQLHFGLIGCRRTVPHLQRLLAHLETSLAELELL</sequence>
<feature type="domain" description="O-acyltransferase WSD1-like N-terminal" evidence="12">
    <location>
        <begin position="6"/>
        <end position="317"/>
    </location>
</feature>
<evidence type="ECO:0000256" key="1">
    <source>
        <dbReference type="ARBA" id="ARBA00004771"/>
    </source>
</evidence>
<evidence type="ECO:0000256" key="10">
    <source>
        <dbReference type="ARBA" id="ARBA00048109"/>
    </source>
</evidence>
<accession>A0ABP6WX69</accession>
<evidence type="ECO:0000256" key="11">
    <source>
        <dbReference type="RuleBase" id="RU361241"/>
    </source>
</evidence>
<dbReference type="Pfam" id="PF03007">
    <property type="entry name" value="WS_DGAT_cat"/>
    <property type="match status" value="1"/>
</dbReference>
<evidence type="ECO:0000313" key="14">
    <source>
        <dbReference type="EMBL" id="GAA3556789.1"/>
    </source>
</evidence>
<keyword evidence="5 11" id="KW-0444">Lipid biosynthesis</keyword>
<feature type="domain" description="O-acyltransferase WSD1 C-terminal" evidence="13">
    <location>
        <begin position="359"/>
        <end position="506"/>
    </location>
</feature>
<evidence type="ECO:0000256" key="2">
    <source>
        <dbReference type="ARBA" id="ARBA00005189"/>
    </source>
</evidence>
<keyword evidence="15" id="KW-1185">Reference proteome</keyword>
<comment type="pathway">
    <text evidence="2">Lipid metabolism.</text>
</comment>
<evidence type="ECO:0000256" key="7">
    <source>
        <dbReference type="ARBA" id="ARBA00022798"/>
    </source>
</evidence>
<reference evidence="15" key="1">
    <citation type="journal article" date="2019" name="Int. J. Syst. Evol. Microbiol.">
        <title>The Global Catalogue of Microorganisms (GCM) 10K type strain sequencing project: providing services to taxonomists for standard genome sequencing and annotation.</title>
        <authorList>
            <consortium name="The Broad Institute Genomics Platform"/>
            <consortium name="The Broad Institute Genome Sequencing Center for Infectious Disease"/>
            <person name="Wu L."/>
            <person name="Ma J."/>
        </authorList>
    </citation>
    <scope>NUCLEOTIDE SEQUENCE [LARGE SCALE GENOMIC DNA]</scope>
    <source>
        <strain evidence="15">JCM 16928</strain>
    </source>
</reference>
<dbReference type="InterPro" id="IPR045034">
    <property type="entry name" value="O-acyltransferase_WSD1-like"/>
</dbReference>
<dbReference type="Pfam" id="PF06974">
    <property type="entry name" value="WS_DGAT_C"/>
    <property type="match status" value="1"/>
</dbReference>
<dbReference type="PANTHER" id="PTHR31650:SF1">
    <property type="entry name" value="WAX ESTER SYNTHASE_DIACYLGLYCEROL ACYLTRANSFERASE 4-RELATED"/>
    <property type="match status" value="1"/>
</dbReference>
<dbReference type="NCBIfam" id="TIGR02946">
    <property type="entry name" value="acyl_WS_DGAT"/>
    <property type="match status" value="1"/>
</dbReference>
<evidence type="ECO:0000256" key="3">
    <source>
        <dbReference type="ARBA" id="ARBA00009587"/>
    </source>
</evidence>
<evidence type="ECO:0000256" key="6">
    <source>
        <dbReference type="ARBA" id="ARBA00022679"/>
    </source>
</evidence>
<comment type="caution">
    <text evidence="14">The sequence shown here is derived from an EMBL/GenBank/DDBJ whole genome shotgun (WGS) entry which is preliminary data.</text>
</comment>
<evidence type="ECO:0000256" key="9">
    <source>
        <dbReference type="ARBA" id="ARBA00023315"/>
    </source>
</evidence>
<protein>
    <recommendedName>
        <fullName evidence="4 11">Diacylglycerol O-acyltransferase</fullName>
        <ecNumber evidence="4 11">2.3.1.20</ecNumber>
    </recommendedName>
</protein>
<organism evidence="14 15">
    <name type="scientific">Kribbella ginsengisoli</name>
    <dbReference type="NCBI Taxonomy" id="363865"/>
    <lineage>
        <taxon>Bacteria</taxon>
        <taxon>Bacillati</taxon>
        <taxon>Actinomycetota</taxon>
        <taxon>Actinomycetes</taxon>
        <taxon>Propionibacteriales</taxon>
        <taxon>Kribbellaceae</taxon>
        <taxon>Kribbella</taxon>
    </lineage>
</organism>
<evidence type="ECO:0000256" key="4">
    <source>
        <dbReference type="ARBA" id="ARBA00013244"/>
    </source>
</evidence>
<keyword evidence="7 11" id="KW-0319">Glycerol metabolism</keyword>
<dbReference type="EMBL" id="BAABAA010000002">
    <property type="protein sequence ID" value="GAA3556789.1"/>
    <property type="molecule type" value="Genomic_DNA"/>
</dbReference>
<dbReference type="InterPro" id="IPR014292">
    <property type="entry name" value="Acyl_transf_WS/DGAT"/>
</dbReference>